<keyword evidence="2" id="KW-1185">Reference proteome</keyword>
<proteinExistence type="predicted"/>
<protein>
    <submittedName>
        <fullName evidence="1">Predicted protein</fullName>
    </submittedName>
</protein>
<dbReference type="GeneID" id="6083648"/>
<evidence type="ECO:0000313" key="1">
    <source>
        <dbReference type="EMBL" id="EDR01329.1"/>
    </source>
</evidence>
<organism evidence="2">
    <name type="scientific">Laccaria bicolor (strain S238N-H82 / ATCC MYA-4686)</name>
    <name type="common">Bicoloured deceiver</name>
    <name type="synonym">Laccaria laccata var. bicolor</name>
    <dbReference type="NCBI Taxonomy" id="486041"/>
    <lineage>
        <taxon>Eukaryota</taxon>
        <taxon>Fungi</taxon>
        <taxon>Dikarya</taxon>
        <taxon>Basidiomycota</taxon>
        <taxon>Agaricomycotina</taxon>
        <taxon>Agaricomycetes</taxon>
        <taxon>Agaricomycetidae</taxon>
        <taxon>Agaricales</taxon>
        <taxon>Agaricineae</taxon>
        <taxon>Hydnangiaceae</taxon>
        <taxon>Laccaria</taxon>
    </lineage>
</organism>
<dbReference type="AlphaFoldDB" id="B0DVN1"/>
<accession>B0DVN1</accession>
<dbReference type="Proteomes" id="UP000001194">
    <property type="component" value="Unassembled WGS sequence"/>
</dbReference>
<gene>
    <name evidence="1" type="ORF">LACBIDRAFT_312167</name>
</gene>
<dbReference type="InParanoid" id="B0DVN1"/>
<evidence type="ECO:0000313" key="2">
    <source>
        <dbReference type="Proteomes" id="UP000001194"/>
    </source>
</evidence>
<dbReference type="OrthoDB" id="338614at2759"/>
<dbReference type="KEGG" id="lbc:LACBIDRAFT_312167"/>
<dbReference type="HOGENOM" id="CLU_2688247_0_0_1"/>
<name>B0DVN1_LACBS</name>
<dbReference type="EMBL" id="DS547140">
    <property type="protein sequence ID" value="EDR01329.1"/>
    <property type="molecule type" value="Genomic_DNA"/>
</dbReference>
<sequence>MRWRILDLEKIRAANCFILCGRSWMSRPNLNGIRIVKFVDSSRVSFSNPNTQWLHTDLGAAEGKSCTPHLVLML</sequence>
<reference evidence="1 2" key="1">
    <citation type="journal article" date="2008" name="Nature">
        <title>The genome of Laccaria bicolor provides insights into mycorrhizal symbiosis.</title>
        <authorList>
            <person name="Martin F."/>
            <person name="Aerts A."/>
            <person name="Ahren D."/>
            <person name="Brun A."/>
            <person name="Danchin E.G.J."/>
            <person name="Duchaussoy F."/>
            <person name="Gibon J."/>
            <person name="Kohler A."/>
            <person name="Lindquist E."/>
            <person name="Pereda V."/>
            <person name="Salamov A."/>
            <person name="Shapiro H.J."/>
            <person name="Wuyts J."/>
            <person name="Blaudez D."/>
            <person name="Buee M."/>
            <person name="Brokstein P."/>
            <person name="Canbaeck B."/>
            <person name="Cohen D."/>
            <person name="Courty P.E."/>
            <person name="Coutinho P.M."/>
            <person name="Delaruelle C."/>
            <person name="Detter J.C."/>
            <person name="Deveau A."/>
            <person name="DiFazio S."/>
            <person name="Duplessis S."/>
            <person name="Fraissinet-Tachet L."/>
            <person name="Lucic E."/>
            <person name="Frey-Klett P."/>
            <person name="Fourrey C."/>
            <person name="Feussner I."/>
            <person name="Gay G."/>
            <person name="Grimwood J."/>
            <person name="Hoegger P.J."/>
            <person name="Jain P."/>
            <person name="Kilaru S."/>
            <person name="Labbe J."/>
            <person name="Lin Y.C."/>
            <person name="Legue V."/>
            <person name="Le Tacon F."/>
            <person name="Marmeisse R."/>
            <person name="Melayah D."/>
            <person name="Montanini B."/>
            <person name="Muratet M."/>
            <person name="Nehls U."/>
            <person name="Niculita-Hirzel H."/>
            <person name="Oudot-Le Secq M.P."/>
            <person name="Peter M."/>
            <person name="Quesneville H."/>
            <person name="Rajashekar B."/>
            <person name="Reich M."/>
            <person name="Rouhier N."/>
            <person name="Schmutz J."/>
            <person name="Yin T."/>
            <person name="Chalot M."/>
            <person name="Henrissat B."/>
            <person name="Kuees U."/>
            <person name="Lucas S."/>
            <person name="Van de Peer Y."/>
            <person name="Podila G.K."/>
            <person name="Polle A."/>
            <person name="Pukkila P.J."/>
            <person name="Richardson P.M."/>
            <person name="Rouze P."/>
            <person name="Sanders I.R."/>
            <person name="Stajich J.E."/>
            <person name="Tunlid A."/>
            <person name="Tuskan G."/>
            <person name="Grigoriev I.V."/>
        </authorList>
    </citation>
    <scope>NUCLEOTIDE SEQUENCE [LARGE SCALE GENOMIC DNA]</scope>
    <source>
        <strain evidence="2">S238N-H82 / ATCC MYA-4686</strain>
    </source>
</reference>
<dbReference type="RefSeq" id="XP_001888036.1">
    <property type="nucleotide sequence ID" value="XM_001888001.1"/>
</dbReference>